<evidence type="ECO:0000313" key="3">
    <source>
        <dbReference type="Proteomes" id="UP000295680"/>
    </source>
</evidence>
<accession>A0A4R2IR31</accession>
<proteinExistence type="predicted"/>
<name>A0A4R2IR31_9PSEU</name>
<organism evidence="2 3">
    <name type="scientific">Actinocrispum wychmicini</name>
    <dbReference type="NCBI Taxonomy" id="1213861"/>
    <lineage>
        <taxon>Bacteria</taxon>
        <taxon>Bacillati</taxon>
        <taxon>Actinomycetota</taxon>
        <taxon>Actinomycetes</taxon>
        <taxon>Pseudonocardiales</taxon>
        <taxon>Pseudonocardiaceae</taxon>
        <taxon>Actinocrispum</taxon>
    </lineage>
</organism>
<feature type="region of interest" description="Disordered" evidence="1">
    <location>
        <begin position="64"/>
        <end position="87"/>
    </location>
</feature>
<dbReference type="EMBL" id="SLWS01000019">
    <property type="protein sequence ID" value="TCO46428.1"/>
    <property type="molecule type" value="Genomic_DNA"/>
</dbReference>
<dbReference type="AlphaFoldDB" id="A0A4R2IR31"/>
<keyword evidence="3" id="KW-1185">Reference proteome</keyword>
<feature type="region of interest" description="Disordered" evidence="1">
    <location>
        <begin position="1"/>
        <end position="20"/>
    </location>
</feature>
<evidence type="ECO:0000256" key="1">
    <source>
        <dbReference type="SAM" id="MobiDB-lite"/>
    </source>
</evidence>
<reference evidence="2 3" key="1">
    <citation type="submission" date="2019-03" db="EMBL/GenBank/DDBJ databases">
        <title>Genomic Encyclopedia of Type Strains, Phase IV (KMG-IV): sequencing the most valuable type-strain genomes for metagenomic binning, comparative biology and taxonomic classification.</title>
        <authorList>
            <person name="Goeker M."/>
        </authorList>
    </citation>
    <scope>NUCLEOTIDE SEQUENCE [LARGE SCALE GENOMIC DNA]</scope>
    <source>
        <strain evidence="2 3">DSM 45934</strain>
    </source>
</reference>
<evidence type="ECO:0000313" key="2">
    <source>
        <dbReference type="EMBL" id="TCO46428.1"/>
    </source>
</evidence>
<protein>
    <submittedName>
        <fullName evidence="2">Uncharacterized protein</fullName>
    </submittedName>
</protein>
<gene>
    <name evidence="2" type="ORF">EV192_1194</name>
</gene>
<comment type="caution">
    <text evidence="2">The sequence shown here is derived from an EMBL/GenBank/DDBJ whole genome shotgun (WGS) entry which is preliminary data.</text>
</comment>
<dbReference type="Proteomes" id="UP000295680">
    <property type="component" value="Unassembled WGS sequence"/>
</dbReference>
<sequence>MPEPRRTPRRPSVPSDNVRRCPTRPCLARSDQTLAPFTDVVAATPSCVLWATMTCAVYARSAAPPRFGYDPPSTPSTVSAAASRQRPRLCRQDRQPRTVTRVRRRGGDTKVSRIGFPLAHGFSGVSEPGAVAVPNTRPTWSGRDDMVGTLGDLRRQGRDRAKLGHSRAAQEPQAQVQASLVVWHQLRAIGDHQEPLARRRYYRSVLTQSDSALSVACF</sequence>